<comment type="subunit">
    <text evidence="3 12">Homodimer.</text>
</comment>
<dbReference type="SUPFAM" id="SSF50814">
    <property type="entry name" value="Lipocalins"/>
    <property type="match status" value="1"/>
</dbReference>
<evidence type="ECO:0000256" key="8">
    <source>
        <dbReference type="ARBA" id="ARBA00023237"/>
    </source>
</evidence>
<evidence type="ECO:0000256" key="6">
    <source>
        <dbReference type="ARBA" id="ARBA00023136"/>
    </source>
</evidence>
<evidence type="ECO:0000256" key="9">
    <source>
        <dbReference type="ARBA" id="ARBA00023288"/>
    </source>
</evidence>
<evidence type="ECO:0000313" key="14">
    <source>
        <dbReference type="EMBL" id="SKC31919.1"/>
    </source>
</evidence>
<dbReference type="PIRSF" id="PIRSF036893">
    <property type="entry name" value="Lipocalin_ApoD"/>
    <property type="match status" value="1"/>
</dbReference>
<dbReference type="InterPro" id="IPR012674">
    <property type="entry name" value="Calycin"/>
</dbReference>
<dbReference type="CDD" id="cd19438">
    <property type="entry name" value="lipocalin_Blc-like"/>
    <property type="match status" value="1"/>
</dbReference>
<keyword evidence="8 12" id="KW-0998">Cell outer membrane</keyword>
<dbReference type="GO" id="GO:0009279">
    <property type="term" value="C:cell outer membrane"/>
    <property type="evidence" value="ECO:0007669"/>
    <property type="project" value="UniProtKB-SubCell"/>
</dbReference>
<proteinExistence type="inferred from homology"/>
<keyword evidence="6 12" id="KW-0472">Membrane</keyword>
<dbReference type="InterPro" id="IPR000566">
    <property type="entry name" value="Lipocln_cytosolic_FA-bd_dom"/>
</dbReference>
<sequence>MLTYIKWFCGVILLSITAGCTTGKPNNVQPVTNFDINRYLGQWYEIARLDHSFERNLDQVTAIYSLETNNTIKVINSGFNSVNQQWQQAQGKAKFVDQPNLGHLKVSFFGPFYGSYIIFALEDDYSAALVSSYNYDYLWILSRSKKLDPVILERYLNRAKLAGFEIEKLIYPQQ</sequence>
<dbReference type="PROSITE" id="PS00213">
    <property type="entry name" value="LIPOCALIN"/>
    <property type="match status" value="1"/>
</dbReference>
<name>A0A1T5HYL8_9GAMM</name>
<evidence type="ECO:0000313" key="15">
    <source>
        <dbReference type="Proteomes" id="UP000189966"/>
    </source>
</evidence>
<organism evidence="14 15">
    <name type="scientific">Photobacterium piscicola</name>
    <dbReference type="NCBI Taxonomy" id="1378299"/>
    <lineage>
        <taxon>Bacteria</taxon>
        <taxon>Pseudomonadati</taxon>
        <taxon>Pseudomonadota</taxon>
        <taxon>Gammaproteobacteria</taxon>
        <taxon>Vibrionales</taxon>
        <taxon>Vibrionaceae</taxon>
        <taxon>Photobacterium</taxon>
    </lineage>
</organism>
<comment type="similarity">
    <text evidence="2 12">Belongs to the calycin superfamily. Lipocalin family.</text>
</comment>
<evidence type="ECO:0000256" key="5">
    <source>
        <dbReference type="ARBA" id="ARBA00023121"/>
    </source>
</evidence>
<dbReference type="PRINTS" id="PR01171">
    <property type="entry name" value="BCTLIPOCALIN"/>
</dbReference>
<evidence type="ECO:0000256" key="11">
    <source>
        <dbReference type="ARBA" id="ARBA00071217"/>
    </source>
</evidence>
<feature type="domain" description="Lipocalin/cytosolic fatty-acid binding" evidence="13">
    <location>
        <begin position="34"/>
        <end position="174"/>
    </location>
</feature>
<keyword evidence="5 12" id="KW-0446">Lipid-binding</keyword>
<dbReference type="GO" id="GO:0006950">
    <property type="term" value="P:response to stress"/>
    <property type="evidence" value="ECO:0007669"/>
    <property type="project" value="UniProtKB-ARBA"/>
</dbReference>
<comment type="subcellular location">
    <subcellularLocation>
        <location evidence="1">Cell outer membrane</location>
        <topology evidence="1">Lipid-anchor</topology>
    </subcellularLocation>
</comment>
<dbReference type="EMBL" id="FUZI01000002">
    <property type="protein sequence ID" value="SKC31919.1"/>
    <property type="molecule type" value="Genomic_DNA"/>
</dbReference>
<evidence type="ECO:0000256" key="7">
    <source>
        <dbReference type="ARBA" id="ARBA00023139"/>
    </source>
</evidence>
<dbReference type="Proteomes" id="UP000189966">
    <property type="component" value="Unassembled WGS sequence"/>
</dbReference>
<dbReference type="PANTHER" id="PTHR10612">
    <property type="entry name" value="APOLIPOPROTEIN D"/>
    <property type="match status" value="1"/>
</dbReference>
<gene>
    <name evidence="14" type="primary">blc</name>
    <name evidence="14" type="ORF">CZ809_01431</name>
</gene>
<keyword evidence="4" id="KW-0732">Signal</keyword>
<evidence type="ECO:0000256" key="10">
    <source>
        <dbReference type="ARBA" id="ARBA00057024"/>
    </source>
</evidence>
<dbReference type="InterPro" id="IPR002446">
    <property type="entry name" value="Lipocalin_bac"/>
</dbReference>
<dbReference type="Gene3D" id="2.40.128.20">
    <property type="match status" value="1"/>
</dbReference>
<accession>A0A1T5HYL8</accession>
<dbReference type="Pfam" id="PF08212">
    <property type="entry name" value="Lipocalin_2"/>
    <property type="match status" value="1"/>
</dbReference>
<protein>
    <recommendedName>
        <fullName evidence="11 12">Outer membrane lipoprotein Blc</fullName>
    </recommendedName>
</protein>
<dbReference type="InterPro" id="IPR022272">
    <property type="entry name" value="Lipocalin_CS"/>
</dbReference>
<dbReference type="InterPro" id="IPR022271">
    <property type="entry name" value="Lipocalin_ApoD"/>
</dbReference>
<reference evidence="14 15" key="1">
    <citation type="submission" date="2017-02" db="EMBL/GenBank/DDBJ databases">
        <authorList>
            <person name="Peterson S.W."/>
        </authorList>
    </citation>
    <scope>NUCLEOTIDE SEQUENCE [LARGE SCALE GENOMIC DNA]</scope>
    <source>
        <strain evidence="15">type strain: NCCB 100098</strain>
    </source>
</reference>
<evidence type="ECO:0000256" key="2">
    <source>
        <dbReference type="ARBA" id="ARBA00006889"/>
    </source>
</evidence>
<comment type="function">
    <text evidence="10 12">Involved in the storage or transport of lipids necessary for membrane maintenance under stressful conditions. Displays a binding preference for lysophospholipids.</text>
</comment>
<dbReference type="GO" id="GO:0008289">
    <property type="term" value="F:lipid binding"/>
    <property type="evidence" value="ECO:0007669"/>
    <property type="project" value="UniProtKB-UniRule"/>
</dbReference>
<dbReference type="PANTHER" id="PTHR10612:SF34">
    <property type="entry name" value="APOLIPOPROTEIN D"/>
    <property type="match status" value="1"/>
</dbReference>
<dbReference type="FunFam" id="2.40.128.20:FF:000002">
    <property type="entry name" value="Outer membrane lipoprotein Blc"/>
    <property type="match status" value="1"/>
</dbReference>
<evidence type="ECO:0000256" key="12">
    <source>
        <dbReference type="PIRNR" id="PIRNR036893"/>
    </source>
</evidence>
<keyword evidence="9 12" id="KW-0449">Lipoprotein</keyword>
<dbReference type="AlphaFoldDB" id="A0A1T5HYL8"/>
<evidence type="ECO:0000259" key="13">
    <source>
        <dbReference type="Pfam" id="PF08212"/>
    </source>
</evidence>
<dbReference type="PROSITE" id="PS51257">
    <property type="entry name" value="PROKAR_LIPOPROTEIN"/>
    <property type="match status" value="1"/>
</dbReference>
<dbReference type="RefSeq" id="WP_080156732.1">
    <property type="nucleotide sequence ID" value="NZ_FUZI01000002.1"/>
</dbReference>
<evidence type="ECO:0000256" key="1">
    <source>
        <dbReference type="ARBA" id="ARBA00004459"/>
    </source>
</evidence>
<keyword evidence="7" id="KW-0564">Palmitate</keyword>
<evidence type="ECO:0000256" key="4">
    <source>
        <dbReference type="ARBA" id="ARBA00022729"/>
    </source>
</evidence>
<dbReference type="InterPro" id="IPR047202">
    <property type="entry name" value="Lipocalin_Blc-like_dom"/>
</dbReference>
<dbReference type="OrthoDB" id="9793905at2"/>
<evidence type="ECO:0000256" key="3">
    <source>
        <dbReference type="ARBA" id="ARBA00011738"/>
    </source>
</evidence>